<protein>
    <recommendedName>
        <fullName evidence="2">F-box domain-containing protein</fullName>
    </recommendedName>
</protein>
<proteinExistence type="predicted"/>
<feature type="region of interest" description="Disordered" evidence="1">
    <location>
        <begin position="261"/>
        <end position="352"/>
    </location>
</feature>
<dbReference type="Pfam" id="PF12937">
    <property type="entry name" value="F-box-like"/>
    <property type="match status" value="1"/>
</dbReference>
<evidence type="ECO:0000313" key="3">
    <source>
        <dbReference type="EMBL" id="KAG0521082.1"/>
    </source>
</evidence>
<dbReference type="EMBL" id="CM027687">
    <property type="protein sequence ID" value="KAG0521082.1"/>
    <property type="molecule type" value="Genomic_DNA"/>
</dbReference>
<dbReference type="AlphaFoldDB" id="A0A921U703"/>
<dbReference type="Proteomes" id="UP000807115">
    <property type="component" value="Chromosome 8"/>
</dbReference>
<dbReference type="PANTHER" id="PTHR33110:SF128">
    <property type="entry name" value="RETROVIRUS-RELATED POL POLYPROTEIN FROM TRANSPOSON TNT 1-94"/>
    <property type="match status" value="1"/>
</dbReference>
<comment type="caution">
    <text evidence="3">The sequence shown here is derived from an EMBL/GenBank/DDBJ whole genome shotgun (WGS) entry which is preliminary data.</text>
</comment>
<reference evidence="3" key="2">
    <citation type="submission" date="2020-10" db="EMBL/GenBank/DDBJ databases">
        <authorList>
            <person name="Cooper E.A."/>
            <person name="Brenton Z.W."/>
            <person name="Flinn B.S."/>
            <person name="Jenkins J."/>
            <person name="Shu S."/>
            <person name="Flowers D."/>
            <person name="Luo F."/>
            <person name="Wang Y."/>
            <person name="Xia P."/>
            <person name="Barry K."/>
            <person name="Daum C."/>
            <person name="Lipzen A."/>
            <person name="Yoshinaga Y."/>
            <person name="Schmutz J."/>
            <person name="Saski C."/>
            <person name="Vermerris W."/>
            <person name="Kresovich S."/>
        </authorList>
    </citation>
    <scope>NUCLEOTIDE SEQUENCE</scope>
</reference>
<dbReference type="SMART" id="SM00256">
    <property type="entry name" value="FBOX"/>
    <property type="match status" value="1"/>
</dbReference>
<accession>A0A921U703</accession>
<dbReference type="InterPro" id="IPR001810">
    <property type="entry name" value="F-box_dom"/>
</dbReference>
<dbReference type="SUPFAM" id="SSF81383">
    <property type="entry name" value="F-box domain"/>
    <property type="match status" value="1"/>
</dbReference>
<dbReference type="PANTHER" id="PTHR33110">
    <property type="entry name" value="F-BOX/KELCH-REPEAT PROTEIN-RELATED"/>
    <property type="match status" value="1"/>
</dbReference>
<dbReference type="InterPro" id="IPR005174">
    <property type="entry name" value="KIB1-4_b-propeller"/>
</dbReference>
<sequence>MSPTCPRPWCDLPADLLGHVTARLPFPADRAHFRAVCRAWHSAAREHDARRRGRLPWIVLPDASFCTIGDDGVFFDRIPGLPAENVTCLGGGGGGGWLALDCTDSVHRRTSLLEKILTNTLLPTRCDVKHRHTYLLHNPFTNATVPLPELDSAFGHVTDEFEIRKVLMMMRSGDGDDGDGDVVVAVTTNSYKYSVVVCRPGKGMCVVPNLHILDVAFLADTLYAVTVDEDVIAFDLTEDGNGRPTVAQYKRVIRRSLADGEEDLGSWMDQDDDDDDDDDDDSEDQEAAASDDEMEADGGYEDSDEDGGDEGEDELSSNSMEEEEDESNVDELSSNGEEEEEEDEDIRKEDVFNSYGKVARTVEYADENKKVAAADDDDEPKDYTTTARYLVASSDGKELLMVEVFRADLSLSEWVPIVAGDGGGGGGLAGEALFLSRSFSKCMSPAYGGGVEEGLVYVAAPVDDVFDTRCWVPRTFTMPWQRKLAAAELLTWLFPPELVV</sequence>
<reference evidence="3" key="1">
    <citation type="journal article" date="2019" name="BMC Genomics">
        <title>A new reference genome for Sorghum bicolor reveals high levels of sequence similarity between sweet and grain genotypes: implications for the genetics of sugar metabolism.</title>
        <authorList>
            <person name="Cooper E.A."/>
            <person name="Brenton Z.W."/>
            <person name="Flinn B.S."/>
            <person name="Jenkins J."/>
            <person name="Shu S."/>
            <person name="Flowers D."/>
            <person name="Luo F."/>
            <person name="Wang Y."/>
            <person name="Xia P."/>
            <person name="Barry K."/>
            <person name="Daum C."/>
            <person name="Lipzen A."/>
            <person name="Yoshinaga Y."/>
            <person name="Schmutz J."/>
            <person name="Saski C."/>
            <person name="Vermerris W."/>
            <person name="Kresovich S."/>
        </authorList>
    </citation>
    <scope>NUCLEOTIDE SEQUENCE</scope>
</reference>
<dbReference type="CDD" id="cd09917">
    <property type="entry name" value="F-box_SF"/>
    <property type="match status" value="1"/>
</dbReference>
<feature type="compositionally biased region" description="Acidic residues" evidence="1">
    <location>
        <begin position="261"/>
        <end position="329"/>
    </location>
</feature>
<evidence type="ECO:0000313" key="4">
    <source>
        <dbReference type="Proteomes" id="UP000807115"/>
    </source>
</evidence>
<dbReference type="Gene3D" id="1.20.1280.50">
    <property type="match status" value="1"/>
</dbReference>
<feature type="domain" description="F-box" evidence="2">
    <location>
        <begin position="12"/>
        <end position="53"/>
    </location>
</feature>
<name>A0A921U703_SORBI</name>
<gene>
    <name evidence="3" type="ORF">BDA96_08G130200</name>
</gene>
<evidence type="ECO:0000256" key="1">
    <source>
        <dbReference type="SAM" id="MobiDB-lite"/>
    </source>
</evidence>
<dbReference type="InterPro" id="IPR036047">
    <property type="entry name" value="F-box-like_dom_sf"/>
</dbReference>
<evidence type="ECO:0000259" key="2">
    <source>
        <dbReference type="SMART" id="SM00256"/>
    </source>
</evidence>
<organism evidence="3 4">
    <name type="scientific">Sorghum bicolor</name>
    <name type="common">Sorghum</name>
    <name type="synonym">Sorghum vulgare</name>
    <dbReference type="NCBI Taxonomy" id="4558"/>
    <lineage>
        <taxon>Eukaryota</taxon>
        <taxon>Viridiplantae</taxon>
        <taxon>Streptophyta</taxon>
        <taxon>Embryophyta</taxon>
        <taxon>Tracheophyta</taxon>
        <taxon>Spermatophyta</taxon>
        <taxon>Magnoliopsida</taxon>
        <taxon>Liliopsida</taxon>
        <taxon>Poales</taxon>
        <taxon>Poaceae</taxon>
        <taxon>PACMAD clade</taxon>
        <taxon>Panicoideae</taxon>
        <taxon>Andropogonodae</taxon>
        <taxon>Andropogoneae</taxon>
        <taxon>Sorghinae</taxon>
        <taxon>Sorghum</taxon>
    </lineage>
</organism>
<dbReference type="Pfam" id="PF03478">
    <property type="entry name" value="Beta-prop_KIB1-4"/>
    <property type="match status" value="1"/>
</dbReference>